<feature type="transmembrane region" description="Helical" evidence="1">
    <location>
        <begin position="12"/>
        <end position="30"/>
    </location>
</feature>
<reference evidence="2" key="1">
    <citation type="submission" date="2009-10" db="EMBL/GenBank/DDBJ databases">
        <title>Identification of a composite staphylococcal cassette chromosome mec in methicillin-resistant Staphylococcus aureus with a type I restriction modification complex similar to that of Staphylococcus epidermidis.</title>
        <authorList>
            <person name="Beisser P.S."/>
            <person name="von Wintersdorff C.J.H."/>
            <person name="Boumans M.-L."/>
            <person name="Valvatne H.V."/>
            <person name="de Neeling A.J."/>
            <person name="Stobberingh E.E."/>
        </authorList>
    </citation>
    <scope>NUCLEOTIDE SEQUENCE</scope>
    <source>
        <strain evidence="2">45394F</strain>
    </source>
</reference>
<sequence>MIKLIAFESCKATSLYCFLCLLISKLPLFVTPCN</sequence>
<organism evidence="2">
    <name type="scientific">Staphylococcus aureus</name>
    <dbReference type="NCBI Taxonomy" id="1280"/>
    <lineage>
        <taxon>Bacteria</taxon>
        <taxon>Bacillati</taxon>
        <taxon>Bacillota</taxon>
        <taxon>Bacilli</taxon>
        <taxon>Bacillales</taxon>
        <taxon>Staphylococcaceae</taxon>
        <taxon>Staphylococcus</taxon>
    </lineage>
</organism>
<accession>D3JCX2</accession>
<protein>
    <submittedName>
        <fullName evidence="2">Uncharacterized protein</fullName>
    </submittedName>
</protein>
<proteinExistence type="predicted"/>
<name>D3JCX2_STAAU</name>
<keyword evidence="1" id="KW-0472">Membrane</keyword>
<dbReference type="AlphaFoldDB" id="D3JCX2"/>
<keyword evidence="1" id="KW-0812">Transmembrane</keyword>
<keyword evidence="1" id="KW-1133">Transmembrane helix</keyword>
<evidence type="ECO:0000313" key="2">
    <source>
        <dbReference type="EMBL" id="ADC40028.1"/>
    </source>
</evidence>
<dbReference type="EMBL" id="GU122149">
    <property type="protein sequence ID" value="ADC40028.1"/>
    <property type="molecule type" value="Genomic_DNA"/>
</dbReference>
<evidence type="ECO:0000256" key="1">
    <source>
        <dbReference type="SAM" id="Phobius"/>
    </source>
</evidence>
<gene>
    <name evidence="2" type="ORF">ORF025</name>
</gene>